<dbReference type="InParanoid" id="E3JDQ6"/>
<feature type="compositionally biased region" description="Low complexity" evidence="1">
    <location>
        <begin position="278"/>
        <end position="305"/>
    </location>
</feature>
<feature type="transmembrane region" description="Helical" evidence="2">
    <location>
        <begin position="87"/>
        <end position="105"/>
    </location>
</feature>
<reference evidence="3 4" key="1">
    <citation type="submission" date="2010-10" db="EMBL/GenBank/DDBJ databases">
        <title>Complete sequence of Frankia sp. EuI1c.</title>
        <authorList>
            <consortium name="US DOE Joint Genome Institute"/>
            <person name="Lucas S."/>
            <person name="Copeland A."/>
            <person name="Lapidus A."/>
            <person name="Cheng J.-F."/>
            <person name="Bruce D."/>
            <person name="Goodwin L."/>
            <person name="Pitluck S."/>
            <person name="Chertkov O."/>
            <person name="Detter J.C."/>
            <person name="Han C."/>
            <person name="Tapia R."/>
            <person name="Land M."/>
            <person name="Hauser L."/>
            <person name="Jeffries C."/>
            <person name="Kyrpides N."/>
            <person name="Ivanova N."/>
            <person name="Mikhailova N."/>
            <person name="Beauchemin N."/>
            <person name="Sen A."/>
            <person name="Sur S.A."/>
            <person name="Gtari M."/>
            <person name="Wall L."/>
            <person name="Tisa L."/>
            <person name="Woyke T."/>
        </authorList>
    </citation>
    <scope>NUCLEOTIDE SEQUENCE [LARGE SCALE GENOMIC DNA]</scope>
    <source>
        <strain evidence="4">DSM 45817 / CECT 9037 / EuI1c</strain>
    </source>
</reference>
<evidence type="ECO:0000256" key="2">
    <source>
        <dbReference type="SAM" id="Phobius"/>
    </source>
</evidence>
<dbReference type="EMBL" id="CP002299">
    <property type="protein sequence ID" value="ADP84822.1"/>
    <property type="molecule type" value="Genomic_DNA"/>
</dbReference>
<feature type="transmembrane region" description="Helical" evidence="2">
    <location>
        <begin position="146"/>
        <end position="165"/>
    </location>
</feature>
<evidence type="ECO:0000313" key="4">
    <source>
        <dbReference type="Proteomes" id="UP000002484"/>
    </source>
</evidence>
<feature type="region of interest" description="Disordered" evidence="1">
    <location>
        <begin position="1"/>
        <end position="25"/>
    </location>
</feature>
<keyword evidence="4" id="KW-1185">Reference proteome</keyword>
<dbReference type="AlphaFoldDB" id="E3JDQ6"/>
<feature type="region of interest" description="Disordered" evidence="1">
    <location>
        <begin position="365"/>
        <end position="387"/>
    </location>
</feature>
<accession>E3JDQ6</accession>
<organism evidence="3 4">
    <name type="scientific">Pseudofrankia inefficax (strain DSM 45817 / CECT 9037 / DDB 130130 / EuI1c)</name>
    <name type="common">Frankia inefficax</name>
    <dbReference type="NCBI Taxonomy" id="298654"/>
    <lineage>
        <taxon>Bacteria</taxon>
        <taxon>Bacillati</taxon>
        <taxon>Actinomycetota</taxon>
        <taxon>Actinomycetes</taxon>
        <taxon>Frankiales</taxon>
        <taxon>Frankiaceae</taxon>
        <taxon>Pseudofrankia</taxon>
    </lineage>
</organism>
<dbReference type="KEGG" id="fri:FraEuI1c_6853"/>
<protein>
    <recommendedName>
        <fullName evidence="5">DUF2637 domain-containing protein</fullName>
    </recommendedName>
</protein>
<gene>
    <name evidence="3" type="ordered locus">FraEuI1c_6853</name>
</gene>
<proteinExistence type="predicted"/>
<keyword evidence="2" id="KW-0472">Membrane</keyword>
<evidence type="ECO:0008006" key="5">
    <source>
        <dbReference type="Google" id="ProtNLM"/>
    </source>
</evidence>
<dbReference type="RefSeq" id="WP_013427933.1">
    <property type="nucleotide sequence ID" value="NC_014666.1"/>
</dbReference>
<dbReference type="OrthoDB" id="3214913at2"/>
<dbReference type="HOGENOM" id="CLU_059691_0_0_11"/>
<sequence>MSWTEDRRADRNAAREQDRADRRAHDEQALALRRLAGEQALAAARQAGDLAAHKQATRAAGRQARRAEARKTRAAAAGWLAGHLAELLVYPLALVSAVLAVPAMAAYGRTLYGPTGFALSILSELGGWAFAFAVQASRHRHPDRPTGMLTAGIGVFALVGAALNFAHGSTVPGGSPVHGVVMAVVSVAGIVAHQLVVAAPPRSRAERAAARRTRREADRIERAQRLAARASVIEIDPDGTARLVYPAGAYTLRRRLTPISTPTAPADRSRRRGSRTNPPAAETVAPEPVADVAPVPAVPSARRPAGATRPGGSGATRPDRGAGRREIARLYAAVPADDTRSGRQLAADLAAQAGLSTATARRYIADLHKPTPTPAESSVPATVGGAS</sequence>
<keyword evidence="2" id="KW-1133">Transmembrane helix</keyword>
<keyword evidence="2" id="KW-0812">Transmembrane</keyword>
<evidence type="ECO:0000313" key="3">
    <source>
        <dbReference type="EMBL" id="ADP84822.1"/>
    </source>
</evidence>
<evidence type="ECO:0000256" key="1">
    <source>
        <dbReference type="SAM" id="MobiDB-lite"/>
    </source>
</evidence>
<dbReference type="STRING" id="298654.FraEuI1c_6853"/>
<dbReference type="Proteomes" id="UP000002484">
    <property type="component" value="Chromosome"/>
</dbReference>
<feature type="transmembrane region" description="Helical" evidence="2">
    <location>
        <begin position="111"/>
        <end position="134"/>
    </location>
</feature>
<feature type="transmembrane region" description="Helical" evidence="2">
    <location>
        <begin position="177"/>
        <end position="197"/>
    </location>
</feature>
<feature type="region of interest" description="Disordered" evidence="1">
    <location>
        <begin position="256"/>
        <end position="324"/>
    </location>
</feature>
<name>E3JDQ6_PSEI1</name>